<dbReference type="AlphaFoldDB" id="A0A728YS60"/>
<dbReference type="Pfam" id="PF18862">
    <property type="entry name" value="ApeA_NTD1"/>
    <property type="match status" value="1"/>
</dbReference>
<evidence type="ECO:0000259" key="1">
    <source>
        <dbReference type="Pfam" id="PF18862"/>
    </source>
</evidence>
<dbReference type="InterPro" id="IPR041223">
    <property type="entry name" value="ApeA_NTD"/>
</dbReference>
<dbReference type="EMBL" id="DAARLB010000094">
    <property type="protein sequence ID" value="HAE2851726.1"/>
    <property type="molecule type" value="Genomic_DNA"/>
</dbReference>
<protein>
    <recommendedName>
        <fullName evidence="1">ApeA N-terminal domain-containing protein</fullName>
    </recommendedName>
</protein>
<evidence type="ECO:0000313" key="2">
    <source>
        <dbReference type="EMBL" id="HAE2851726.1"/>
    </source>
</evidence>
<reference evidence="2" key="2">
    <citation type="submission" date="2018-07" db="EMBL/GenBank/DDBJ databases">
        <authorList>
            <consortium name="NCBI Pathogen Detection Project"/>
        </authorList>
    </citation>
    <scope>NUCLEOTIDE SEQUENCE</scope>
    <source>
        <strain evidence="2">15-5612</strain>
    </source>
</reference>
<accession>A0A728YS60</accession>
<reference evidence="2" key="1">
    <citation type="journal article" date="2018" name="Genome Biol.">
        <title>SKESA: strategic k-mer extension for scrupulous assemblies.</title>
        <authorList>
            <person name="Souvorov A."/>
            <person name="Agarwala R."/>
            <person name="Lipman D.J."/>
        </authorList>
    </citation>
    <scope>NUCLEOTIDE SEQUENCE</scope>
    <source>
        <strain evidence="2">15-5612</strain>
    </source>
</reference>
<feature type="non-terminal residue" evidence="2">
    <location>
        <position position="102"/>
    </location>
</feature>
<sequence>MATKKYELTKEYFFHGEFWHQLDDNKGRFSARIEYSPYHGLILDYCISDSESPRTCEILYGVLNTGERCTLIGKFDFTQGNIHFDKGIIHTGRHGFPIMLFN</sequence>
<gene>
    <name evidence="2" type="ORF">G3392_004494</name>
</gene>
<name>A0A728YS60_SALER</name>
<proteinExistence type="predicted"/>
<organism evidence="2">
    <name type="scientific">Salmonella enterica</name>
    <name type="common">Salmonella choleraesuis</name>
    <dbReference type="NCBI Taxonomy" id="28901"/>
    <lineage>
        <taxon>Bacteria</taxon>
        <taxon>Pseudomonadati</taxon>
        <taxon>Pseudomonadota</taxon>
        <taxon>Gammaproteobacteria</taxon>
        <taxon>Enterobacterales</taxon>
        <taxon>Enterobacteriaceae</taxon>
        <taxon>Salmonella</taxon>
    </lineage>
</organism>
<feature type="domain" description="ApeA N-terminal" evidence="1">
    <location>
        <begin position="15"/>
        <end position="83"/>
    </location>
</feature>
<comment type="caution">
    <text evidence="2">The sequence shown here is derived from an EMBL/GenBank/DDBJ whole genome shotgun (WGS) entry which is preliminary data.</text>
</comment>